<evidence type="ECO:0000313" key="9">
    <source>
        <dbReference type="EMBL" id="KAF9077274.1"/>
    </source>
</evidence>
<keyword evidence="5" id="KW-0677">Repeat</keyword>
<gene>
    <name evidence="9" type="ORF">BDP27DRAFT_1509529</name>
</gene>
<keyword evidence="6 8" id="KW-1133">Transmembrane helix</keyword>
<evidence type="ECO:0000256" key="5">
    <source>
        <dbReference type="ARBA" id="ARBA00022737"/>
    </source>
</evidence>
<evidence type="ECO:0000256" key="2">
    <source>
        <dbReference type="ARBA" id="ARBA00006175"/>
    </source>
</evidence>
<dbReference type="SUPFAM" id="SSF81338">
    <property type="entry name" value="Aquaporin-like"/>
    <property type="match status" value="1"/>
</dbReference>
<comment type="caution">
    <text evidence="9">The sequence shown here is derived from an EMBL/GenBank/DDBJ whole genome shotgun (WGS) entry which is preliminary data.</text>
</comment>
<protein>
    <submittedName>
        <fullName evidence="9">Aquaporin-like protein</fullName>
    </submittedName>
</protein>
<organism evidence="9 10">
    <name type="scientific">Rhodocollybia butyracea</name>
    <dbReference type="NCBI Taxonomy" id="206335"/>
    <lineage>
        <taxon>Eukaryota</taxon>
        <taxon>Fungi</taxon>
        <taxon>Dikarya</taxon>
        <taxon>Basidiomycota</taxon>
        <taxon>Agaricomycotina</taxon>
        <taxon>Agaricomycetes</taxon>
        <taxon>Agaricomycetidae</taxon>
        <taxon>Agaricales</taxon>
        <taxon>Marasmiineae</taxon>
        <taxon>Omphalotaceae</taxon>
        <taxon>Rhodocollybia</taxon>
    </lineage>
</organism>
<evidence type="ECO:0000256" key="8">
    <source>
        <dbReference type="SAM" id="Phobius"/>
    </source>
</evidence>
<keyword evidence="3" id="KW-0813">Transport</keyword>
<sequence>MYLFTLLNSISGGHFNPATSVALVIFRGFPPLKAIRYIIAQILGSYVACLLIHAQWYAMIKESELALASVNLLESTLFTSTGPAGAFAVYVLPRSSLARVFLNEFVTDTLLAIVRWGSLDPTSLIVPPSSAPWVFAMALCAAIWGSSGIGLAINPARDLGGRLAAVTIYGKAAIGGKYAAIAALTAFPATIFGVLLYEIFLADYARGESIQSLPSFFLLFFN</sequence>
<feature type="transmembrane region" description="Helical" evidence="8">
    <location>
        <begin position="178"/>
        <end position="200"/>
    </location>
</feature>
<dbReference type="InterPro" id="IPR023271">
    <property type="entry name" value="Aquaporin-like"/>
</dbReference>
<evidence type="ECO:0000256" key="7">
    <source>
        <dbReference type="ARBA" id="ARBA00023136"/>
    </source>
</evidence>
<comment type="subcellular location">
    <subcellularLocation>
        <location evidence="1">Membrane</location>
        <topology evidence="1">Multi-pass membrane protein</topology>
    </subcellularLocation>
</comment>
<dbReference type="OrthoDB" id="3222at2759"/>
<evidence type="ECO:0000256" key="3">
    <source>
        <dbReference type="ARBA" id="ARBA00022448"/>
    </source>
</evidence>
<feature type="transmembrane region" description="Helical" evidence="8">
    <location>
        <begin position="72"/>
        <end position="93"/>
    </location>
</feature>
<dbReference type="GO" id="GO:0015250">
    <property type="term" value="F:water channel activity"/>
    <property type="evidence" value="ECO:0007669"/>
    <property type="project" value="TreeGrafter"/>
</dbReference>
<evidence type="ECO:0000256" key="6">
    <source>
        <dbReference type="ARBA" id="ARBA00022989"/>
    </source>
</evidence>
<proteinExistence type="inferred from homology"/>
<evidence type="ECO:0000256" key="4">
    <source>
        <dbReference type="ARBA" id="ARBA00022692"/>
    </source>
</evidence>
<name>A0A9P5Q956_9AGAR</name>
<dbReference type="EMBL" id="JADNRY010000004">
    <property type="protein sequence ID" value="KAF9077274.1"/>
    <property type="molecule type" value="Genomic_DNA"/>
</dbReference>
<dbReference type="InterPro" id="IPR000425">
    <property type="entry name" value="MIP"/>
</dbReference>
<keyword evidence="4 8" id="KW-0812">Transmembrane</keyword>
<dbReference type="GO" id="GO:0015254">
    <property type="term" value="F:glycerol channel activity"/>
    <property type="evidence" value="ECO:0007669"/>
    <property type="project" value="TreeGrafter"/>
</dbReference>
<dbReference type="Proteomes" id="UP000772434">
    <property type="component" value="Unassembled WGS sequence"/>
</dbReference>
<dbReference type="AlphaFoldDB" id="A0A9P5Q956"/>
<dbReference type="GO" id="GO:0005886">
    <property type="term" value="C:plasma membrane"/>
    <property type="evidence" value="ECO:0007669"/>
    <property type="project" value="TreeGrafter"/>
</dbReference>
<dbReference type="Pfam" id="PF00230">
    <property type="entry name" value="MIP"/>
    <property type="match status" value="1"/>
</dbReference>
<feature type="transmembrane region" description="Helical" evidence="8">
    <location>
        <begin position="38"/>
        <end position="60"/>
    </location>
</feature>
<evidence type="ECO:0000256" key="1">
    <source>
        <dbReference type="ARBA" id="ARBA00004141"/>
    </source>
</evidence>
<keyword evidence="7 8" id="KW-0472">Membrane</keyword>
<dbReference type="PANTHER" id="PTHR43829">
    <property type="entry name" value="AQUAPORIN OR AQUAGLYCEROPORIN RELATED"/>
    <property type="match status" value="1"/>
</dbReference>
<reference evidence="9" key="1">
    <citation type="submission" date="2020-11" db="EMBL/GenBank/DDBJ databases">
        <authorList>
            <consortium name="DOE Joint Genome Institute"/>
            <person name="Ahrendt S."/>
            <person name="Riley R."/>
            <person name="Andreopoulos W."/>
            <person name="Labutti K."/>
            <person name="Pangilinan J."/>
            <person name="Ruiz-Duenas F.J."/>
            <person name="Barrasa J.M."/>
            <person name="Sanchez-Garcia M."/>
            <person name="Camarero S."/>
            <person name="Miyauchi S."/>
            <person name="Serrano A."/>
            <person name="Linde D."/>
            <person name="Babiker R."/>
            <person name="Drula E."/>
            <person name="Ayuso-Fernandez I."/>
            <person name="Pacheco R."/>
            <person name="Padilla G."/>
            <person name="Ferreira P."/>
            <person name="Barriuso J."/>
            <person name="Kellner H."/>
            <person name="Castanera R."/>
            <person name="Alfaro M."/>
            <person name="Ramirez L."/>
            <person name="Pisabarro A.G."/>
            <person name="Kuo A."/>
            <person name="Tritt A."/>
            <person name="Lipzen A."/>
            <person name="He G."/>
            <person name="Yan M."/>
            <person name="Ng V."/>
            <person name="Cullen D."/>
            <person name="Martin F."/>
            <person name="Rosso M.-N."/>
            <person name="Henrissat B."/>
            <person name="Hibbett D."/>
            <person name="Martinez A.T."/>
            <person name="Grigoriev I.V."/>
        </authorList>
    </citation>
    <scope>NUCLEOTIDE SEQUENCE</scope>
    <source>
        <strain evidence="9">AH 40177</strain>
    </source>
</reference>
<accession>A0A9P5Q956</accession>
<evidence type="ECO:0000313" key="10">
    <source>
        <dbReference type="Proteomes" id="UP000772434"/>
    </source>
</evidence>
<dbReference type="Gene3D" id="1.20.1080.10">
    <property type="entry name" value="Glycerol uptake facilitator protein"/>
    <property type="match status" value="1"/>
</dbReference>
<keyword evidence="10" id="KW-1185">Reference proteome</keyword>
<comment type="similarity">
    <text evidence="2">Belongs to the MIP/aquaporin (TC 1.A.8) family.</text>
</comment>
<dbReference type="InterPro" id="IPR050363">
    <property type="entry name" value="MIP/Aquaporin"/>
</dbReference>
<feature type="transmembrane region" description="Helical" evidence="8">
    <location>
        <begin position="131"/>
        <end position="153"/>
    </location>
</feature>
<dbReference type="PANTHER" id="PTHR43829:SF14">
    <property type="entry name" value="AQUAPORIN 3"/>
    <property type="match status" value="1"/>
</dbReference>